<keyword evidence="2" id="KW-1185">Reference proteome</keyword>
<proteinExistence type="predicted"/>
<evidence type="ECO:0000313" key="1">
    <source>
        <dbReference type="EMBL" id="KRG52531.1"/>
    </source>
</evidence>
<organism evidence="1 2">
    <name type="scientific">Stenotrophomonas beteli</name>
    <dbReference type="NCBI Taxonomy" id="3384461"/>
    <lineage>
        <taxon>Bacteria</taxon>
        <taxon>Pseudomonadati</taxon>
        <taxon>Pseudomonadota</taxon>
        <taxon>Gammaproteobacteria</taxon>
        <taxon>Lysobacterales</taxon>
        <taxon>Lysobacteraceae</taxon>
        <taxon>Stenotrophomonas</taxon>
        <taxon>Stenotrophomonas maltophilia group</taxon>
    </lineage>
</organism>
<dbReference type="EMBL" id="LLXV01000014">
    <property type="protein sequence ID" value="KRG52531.1"/>
    <property type="molecule type" value="Genomic_DNA"/>
</dbReference>
<dbReference type="Proteomes" id="UP000051757">
    <property type="component" value="Unassembled WGS sequence"/>
</dbReference>
<sequence>MDSSMAGARVELTLISGAAVPPALNARIAALMSGYSQLTPQGQRRFMEVLNAFTFASPAQRRQMRRAWLEALALCGSARTGSVPVPELPDDDGSKV</sequence>
<protein>
    <submittedName>
        <fullName evidence="1">Uncharacterized protein</fullName>
    </submittedName>
</protein>
<evidence type="ECO:0000313" key="2">
    <source>
        <dbReference type="Proteomes" id="UP000051757"/>
    </source>
</evidence>
<comment type="caution">
    <text evidence="1">The sequence shown here is derived from an EMBL/GenBank/DDBJ whole genome shotgun (WGS) entry which is preliminary data.</text>
</comment>
<reference evidence="1 2" key="1">
    <citation type="journal article" date="2016" name="Front. Microbiol.">
        <title>Genome Sequence of Type Strains of Genus Stenotrophomonas.</title>
        <authorList>
            <person name="Patil P.P."/>
            <person name="Midha S."/>
            <person name="Kumar S."/>
            <person name="Patil P.B."/>
        </authorList>
    </citation>
    <scope>NUCLEOTIDE SEQUENCE [LARGE SCALE GENOMIC DNA]</scope>
    <source>
        <strain evidence="1 2">LMG 978</strain>
    </source>
</reference>
<gene>
    <name evidence="1" type="ORF">ARC23_05215</name>
</gene>
<name>A0A0R0BI14_9GAMM</name>
<dbReference type="AlphaFoldDB" id="A0A0R0BI14"/>
<accession>A0A0R0BI14</accession>